<dbReference type="PIRSF" id="PIRSF001296">
    <property type="entry name" value="K_ATPase_KdpC"/>
    <property type="match status" value="1"/>
</dbReference>
<evidence type="ECO:0000256" key="5">
    <source>
        <dbReference type="ARBA" id="ARBA00022741"/>
    </source>
</evidence>
<keyword evidence="7 11" id="KW-0630">Potassium</keyword>
<dbReference type="PANTHER" id="PTHR30042">
    <property type="entry name" value="POTASSIUM-TRANSPORTING ATPASE C CHAIN"/>
    <property type="match status" value="1"/>
</dbReference>
<dbReference type="InterPro" id="IPR003820">
    <property type="entry name" value="KdpC"/>
</dbReference>
<reference evidence="12 13" key="1">
    <citation type="submission" date="2016-10" db="EMBL/GenBank/DDBJ databases">
        <authorList>
            <person name="de Groot N.N."/>
        </authorList>
    </citation>
    <scope>NUCLEOTIDE SEQUENCE [LARGE SCALE GENOMIC DNA]</scope>
    <source>
        <strain evidence="12 13">DSM 26130</strain>
    </source>
</reference>
<evidence type="ECO:0000256" key="10">
    <source>
        <dbReference type="ARBA" id="ARBA00023136"/>
    </source>
</evidence>
<protein>
    <recommendedName>
        <fullName evidence="11">Potassium-transporting ATPase KdpC subunit</fullName>
    </recommendedName>
    <alternativeName>
        <fullName evidence="11">ATP phosphohydrolase [potassium-transporting] C chain</fullName>
    </alternativeName>
    <alternativeName>
        <fullName evidence="11">Potassium-binding and translocating subunit C</fullName>
    </alternativeName>
    <alternativeName>
        <fullName evidence="11">Potassium-translocating ATPase C chain</fullName>
    </alternativeName>
</protein>
<dbReference type="HAMAP" id="MF_00276">
    <property type="entry name" value="KdpC"/>
    <property type="match status" value="1"/>
</dbReference>
<comment type="similarity">
    <text evidence="11">Belongs to the KdpC family.</text>
</comment>
<gene>
    <name evidence="11" type="primary">kdpC</name>
    <name evidence="12" type="ORF">SAMN05216167_106294</name>
</gene>
<accession>A0A1I1UQ05</accession>
<dbReference type="RefSeq" id="WP_093828607.1">
    <property type="nucleotide sequence ID" value="NZ_FOLQ01000006.1"/>
</dbReference>
<dbReference type="Pfam" id="PF02669">
    <property type="entry name" value="KdpC"/>
    <property type="match status" value="1"/>
</dbReference>
<keyword evidence="5 11" id="KW-0547">Nucleotide-binding</keyword>
<evidence type="ECO:0000256" key="9">
    <source>
        <dbReference type="ARBA" id="ARBA00023065"/>
    </source>
</evidence>
<evidence type="ECO:0000256" key="4">
    <source>
        <dbReference type="ARBA" id="ARBA00022692"/>
    </source>
</evidence>
<comment type="subunit">
    <text evidence="11">The system is composed of three essential subunits: KdpA, KdpB and KdpC.</text>
</comment>
<dbReference type="GO" id="GO:0005886">
    <property type="term" value="C:plasma membrane"/>
    <property type="evidence" value="ECO:0007669"/>
    <property type="project" value="UniProtKB-SubCell"/>
</dbReference>
<evidence type="ECO:0000256" key="3">
    <source>
        <dbReference type="ARBA" id="ARBA00022538"/>
    </source>
</evidence>
<keyword evidence="13" id="KW-1185">Reference proteome</keyword>
<dbReference type="NCBIfam" id="NF001454">
    <property type="entry name" value="PRK00315.1"/>
    <property type="match status" value="1"/>
</dbReference>
<evidence type="ECO:0000256" key="8">
    <source>
        <dbReference type="ARBA" id="ARBA00022989"/>
    </source>
</evidence>
<evidence type="ECO:0000256" key="2">
    <source>
        <dbReference type="ARBA" id="ARBA00022475"/>
    </source>
</evidence>
<dbReference type="Proteomes" id="UP000198598">
    <property type="component" value="Unassembled WGS sequence"/>
</dbReference>
<dbReference type="GO" id="GO:0008556">
    <property type="term" value="F:P-type potassium transmembrane transporter activity"/>
    <property type="evidence" value="ECO:0007669"/>
    <property type="project" value="InterPro"/>
</dbReference>
<comment type="function">
    <text evidence="11">Part of the high-affinity ATP-driven potassium transport (or Kdp) system, which catalyzes the hydrolysis of ATP coupled with the electrogenic transport of potassium into the cytoplasm. This subunit acts as a catalytic chaperone that increases the ATP-binding affinity of the ATP-hydrolyzing subunit KdpB by the formation of a transient KdpB/KdpC/ATP ternary complex.</text>
</comment>
<organism evidence="12 13">
    <name type="scientific">Spirosoma endophyticum</name>
    <dbReference type="NCBI Taxonomy" id="662367"/>
    <lineage>
        <taxon>Bacteria</taxon>
        <taxon>Pseudomonadati</taxon>
        <taxon>Bacteroidota</taxon>
        <taxon>Cytophagia</taxon>
        <taxon>Cytophagales</taxon>
        <taxon>Cytophagaceae</taxon>
        <taxon>Spirosoma</taxon>
    </lineage>
</organism>
<sequence>MKNHISPAIRLTLILLVILSVVYPIVVAGIATLAAGGGKGETVTVNGKVVGYALIGQKFTEDRYFNSRPSAVDYNATGSAGSNKGPSNPDYLKTVQARIDTFLVHNPGVNKADIPAELVTASGSGLDPDLSPAAAKIQVARIAKNRNISVERLNQLVDEQTQGPLLGLLGPSTVNVLKLNVALDQLK</sequence>
<dbReference type="STRING" id="662367.SAMN05216167_106294"/>
<dbReference type="NCBIfam" id="NF010606">
    <property type="entry name" value="PRK14002.1"/>
    <property type="match status" value="1"/>
</dbReference>
<comment type="subcellular location">
    <subcellularLocation>
        <location evidence="11">Cell membrane</location>
        <topology evidence="11">Single-pass membrane protein</topology>
    </subcellularLocation>
</comment>
<dbReference type="AlphaFoldDB" id="A0A1I1UQ05"/>
<dbReference type="NCBIfam" id="TIGR00681">
    <property type="entry name" value="kdpC"/>
    <property type="match status" value="1"/>
</dbReference>
<keyword evidence="1 11" id="KW-0813">Transport</keyword>
<dbReference type="PANTHER" id="PTHR30042:SF2">
    <property type="entry name" value="POTASSIUM-TRANSPORTING ATPASE KDPC SUBUNIT"/>
    <property type="match status" value="1"/>
</dbReference>
<keyword evidence="3 11" id="KW-0633">Potassium transport</keyword>
<keyword evidence="4 11" id="KW-0812">Transmembrane</keyword>
<feature type="transmembrane region" description="Helical" evidence="11">
    <location>
        <begin position="12"/>
        <end position="35"/>
    </location>
</feature>
<keyword evidence="8 11" id="KW-1133">Transmembrane helix</keyword>
<evidence type="ECO:0000313" key="13">
    <source>
        <dbReference type="Proteomes" id="UP000198598"/>
    </source>
</evidence>
<evidence type="ECO:0000256" key="11">
    <source>
        <dbReference type="HAMAP-Rule" id="MF_00276"/>
    </source>
</evidence>
<evidence type="ECO:0000313" key="12">
    <source>
        <dbReference type="EMBL" id="SFD70863.1"/>
    </source>
</evidence>
<dbReference type="EMBL" id="FOLQ01000006">
    <property type="protein sequence ID" value="SFD70863.1"/>
    <property type="molecule type" value="Genomic_DNA"/>
</dbReference>
<keyword evidence="9 11" id="KW-0406">Ion transport</keyword>
<keyword evidence="6 11" id="KW-0067">ATP-binding</keyword>
<evidence type="ECO:0000256" key="6">
    <source>
        <dbReference type="ARBA" id="ARBA00022840"/>
    </source>
</evidence>
<dbReference type="OrthoDB" id="9809491at2"/>
<keyword evidence="2 11" id="KW-1003">Cell membrane</keyword>
<dbReference type="GO" id="GO:0005524">
    <property type="term" value="F:ATP binding"/>
    <property type="evidence" value="ECO:0007669"/>
    <property type="project" value="UniProtKB-UniRule"/>
</dbReference>
<evidence type="ECO:0000256" key="1">
    <source>
        <dbReference type="ARBA" id="ARBA00022448"/>
    </source>
</evidence>
<evidence type="ECO:0000256" key="7">
    <source>
        <dbReference type="ARBA" id="ARBA00022958"/>
    </source>
</evidence>
<name>A0A1I1UQ05_9BACT</name>
<proteinExistence type="inferred from homology"/>
<keyword evidence="10 11" id="KW-0472">Membrane</keyword>